<evidence type="ECO:0000313" key="2">
    <source>
        <dbReference type="Proteomes" id="UP000242847"/>
    </source>
</evidence>
<name>A0A1S8DEP0_9GAMM</name>
<dbReference type="Proteomes" id="UP000242847">
    <property type="component" value="Unassembled WGS sequence"/>
</dbReference>
<proteinExistence type="predicted"/>
<keyword evidence="2" id="KW-1185">Reference proteome</keyword>
<dbReference type="STRING" id="254161.SAMN05216256_115105"/>
<reference evidence="1 2" key="1">
    <citation type="submission" date="2017-01" db="EMBL/GenBank/DDBJ databases">
        <title>Draft genome sequence of Pseudomonas pachastrellae type strain CCUG 46540T from a deep sea.</title>
        <authorList>
            <person name="Gomila M."/>
            <person name="Mulet M."/>
            <person name="Lalucat J."/>
            <person name="Garcia-Valdes E."/>
        </authorList>
    </citation>
    <scope>NUCLEOTIDE SEQUENCE [LARGE SCALE GENOMIC DNA]</scope>
    <source>
        <strain evidence="1 2">CCUG 46540</strain>
    </source>
</reference>
<accession>A0A1S8DEP0</accession>
<sequence length="113" mass="12429">MLELGLALISRYGPQDQFTVKQVLATIHDLRLDGRFAAYAVALYRREASSNCVALLRLDQALLDSLRADIAQYLFAGDSSYGVSDVLSRVRTSGWQGGPAPDWMANKHGRTSL</sequence>
<dbReference type="AlphaFoldDB" id="A0A1S8DEP0"/>
<dbReference type="EMBL" id="MUBC01000020">
    <property type="protein sequence ID" value="ONM43864.1"/>
    <property type="molecule type" value="Genomic_DNA"/>
</dbReference>
<comment type="caution">
    <text evidence="1">The sequence shown here is derived from an EMBL/GenBank/DDBJ whole genome shotgun (WGS) entry which is preliminary data.</text>
</comment>
<protein>
    <submittedName>
        <fullName evidence="1">Uncharacterized protein</fullName>
    </submittedName>
</protein>
<dbReference type="Pfam" id="PF20196">
    <property type="entry name" value="DUF6559"/>
    <property type="match status" value="1"/>
</dbReference>
<gene>
    <name evidence="1" type="ORF">BXT89_10370</name>
</gene>
<organism evidence="1 2">
    <name type="scientific">Halopseudomonas pachastrellae</name>
    <dbReference type="NCBI Taxonomy" id="254161"/>
    <lineage>
        <taxon>Bacteria</taxon>
        <taxon>Pseudomonadati</taxon>
        <taxon>Pseudomonadota</taxon>
        <taxon>Gammaproteobacteria</taxon>
        <taxon>Pseudomonadales</taxon>
        <taxon>Pseudomonadaceae</taxon>
        <taxon>Halopseudomonas</taxon>
    </lineage>
</organism>
<evidence type="ECO:0000313" key="1">
    <source>
        <dbReference type="EMBL" id="ONM43864.1"/>
    </source>
</evidence>
<dbReference type="InterPro" id="IPR046689">
    <property type="entry name" value="DUF6559"/>
</dbReference>